<protein>
    <submittedName>
        <fullName evidence="2">Uncharacterized protein</fullName>
    </submittedName>
</protein>
<comment type="caution">
    <text evidence="2">The sequence shown here is derived from an EMBL/GenBank/DDBJ whole genome shotgun (WGS) entry which is preliminary data.</text>
</comment>
<sequence>MGGEAQVLKRIPRIKFPQRHPKPSSSETQQATSKEAYKMSTPKSDVPLPPQNTAVGGKASRQPKRTPVTDKEIEAVLAEEQNAMEAQI</sequence>
<gene>
    <name evidence="2" type="ORF">TIFTF001_013624</name>
</gene>
<dbReference type="PANTHER" id="PTHR35751">
    <property type="match status" value="1"/>
</dbReference>
<keyword evidence="3" id="KW-1185">Reference proteome</keyword>
<feature type="compositionally biased region" description="Polar residues" evidence="1">
    <location>
        <begin position="23"/>
        <end position="33"/>
    </location>
</feature>
<feature type="region of interest" description="Disordered" evidence="1">
    <location>
        <begin position="1"/>
        <end position="70"/>
    </location>
</feature>
<dbReference type="PANTHER" id="PTHR35751:SF1">
    <property type="entry name" value="GENOME ASSEMBLY, CHROMOSOME: A02"/>
    <property type="match status" value="1"/>
</dbReference>
<name>A0AA88A193_FICCA</name>
<dbReference type="AlphaFoldDB" id="A0AA88A193"/>
<dbReference type="EMBL" id="BTGU01000018">
    <property type="protein sequence ID" value="GMN44417.1"/>
    <property type="molecule type" value="Genomic_DNA"/>
</dbReference>
<evidence type="ECO:0000313" key="2">
    <source>
        <dbReference type="EMBL" id="GMN44417.1"/>
    </source>
</evidence>
<evidence type="ECO:0000313" key="3">
    <source>
        <dbReference type="Proteomes" id="UP001187192"/>
    </source>
</evidence>
<reference evidence="2" key="1">
    <citation type="submission" date="2023-07" db="EMBL/GenBank/DDBJ databases">
        <title>draft genome sequence of fig (Ficus carica).</title>
        <authorList>
            <person name="Takahashi T."/>
            <person name="Nishimura K."/>
        </authorList>
    </citation>
    <scope>NUCLEOTIDE SEQUENCE</scope>
</reference>
<organism evidence="2 3">
    <name type="scientific">Ficus carica</name>
    <name type="common">Common fig</name>
    <dbReference type="NCBI Taxonomy" id="3494"/>
    <lineage>
        <taxon>Eukaryota</taxon>
        <taxon>Viridiplantae</taxon>
        <taxon>Streptophyta</taxon>
        <taxon>Embryophyta</taxon>
        <taxon>Tracheophyta</taxon>
        <taxon>Spermatophyta</taxon>
        <taxon>Magnoliopsida</taxon>
        <taxon>eudicotyledons</taxon>
        <taxon>Gunneridae</taxon>
        <taxon>Pentapetalae</taxon>
        <taxon>rosids</taxon>
        <taxon>fabids</taxon>
        <taxon>Rosales</taxon>
        <taxon>Moraceae</taxon>
        <taxon>Ficeae</taxon>
        <taxon>Ficus</taxon>
    </lineage>
</organism>
<accession>A0AA88A193</accession>
<dbReference type="Proteomes" id="UP001187192">
    <property type="component" value="Unassembled WGS sequence"/>
</dbReference>
<feature type="compositionally biased region" description="Basic residues" evidence="1">
    <location>
        <begin position="10"/>
        <end position="22"/>
    </location>
</feature>
<evidence type="ECO:0000256" key="1">
    <source>
        <dbReference type="SAM" id="MobiDB-lite"/>
    </source>
</evidence>
<proteinExistence type="predicted"/>